<organism evidence="2 3">
    <name type="scientific">Saprolegnia diclina (strain VS20)</name>
    <dbReference type="NCBI Taxonomy" id="1156394"/>
    <lineage>
        <taxon>Eukaryota</taxon>
        <taxon>Sar</taxon>
        <taxon>Stramenopiles</taxon>
        <taxon>Oomycota</taxon>
        <taxon>Saprolegniomycetes</taxon>
        <taxon>Saprolegniales</taxon>
        <taxon>Saprolegniaceae</taxon>
        <taxon>Saprolegnia</taxon>
    </lineage>
</organism>
<dbReference type="OMA" id="WHTERTT"/>
<feature type="region of interest" description="Disordered" evidence="1">
    <location>
        <begin position="295"/>
        <end position="333"/>
    </location>
</feature>
<feature type="region of interest" description="Disordered" evidence="1">
    <location>
        <begin position="356"/>
        <end position="377"/>
    </location>
</feature>
<dbReference type="EMBL" id="JH767150">
    <property type="protein sequence ID" value="EQC35705.1"/>
    <property type="molecule type" value="Genomic_DNA"/>
</dbReference>
<reference evidence="2 3" key="1">
    <citation type="submission" date="2012-04" db="EMBL/GenBank/DDBJ databases">
        <title>The Genome Sequence of Saprolegnia declina VS20.</title>
        <authorList>
            <consortium name="The Broad Institute Genome Sequencing Platform"/>
            <person name="Russ C."/>
            <person name="Nusbaum C."/>
            <person name="Tyler B."/>
            <person name="van West P."/>
            <person name="Dieguez-Uribeondo J."/>
            <person name="de Bruijn I."/>
            <person name="Tripathy S."/>
            <person name="Jiang R."/>
            <person name="Young S.K."/>
            <person name="Zeng Q."/>
            <person name="Gargeya S."/>
            <person name="Fitzgerald M."/>
            <person name="Haas B."/>
            <person name="Abouelleil A."/>
            <person name="Alvarado L."/>
            <person name="Arachchi H.M."/>
            <person name="Berlin A."/>
            <person name="Chapman S.B."/>
            <person name="Goldberg J."/>
            <person name="Griggs A."/>
            <person name="Gujja S."/>
            <person name="Hansen M."/>
            <person name="Howarth C."/>
            <person name="Imamovic A."/>
            <person name="Larimer J."/>
            <person name="McCowen C."/>
            <person name="Montmayeur A."/>
            <person name="Murphy C."/>
            <person name="Neiman D."/>
            <person name="Pearson M."/>
            <person name="Priest M."/>
            <person name="Roberts A."/>
            <person name="Saif S."/>
            <person name="Shea T."/>
            <person name="Sisk P."/>
            <person name="Sykes S."/>
            <person name="Wortman J."/>
            <person name="Nusbaum C."/>
            <person name="Birren B."/>
        </authorList>
    </citation>
    <scope>NUCLEOTIDE SEQUENCE [LARGE SCALE GENOMIC DNA]</scope>
    <source>
        <strain evidence="2 3">VS20</strain>
    </source>
</reference>
<dbReference type="InterPro" id="IPR011990">
    <property type="entry name" value="TPR-like_helical_dom_sf"/>
</dbReference>
<dbReference type="GeneID" id="19947712"/>
<dbReference type="SUPFAM" id="SSF48452">
    <property type="entry name" value="TPR-like"/>
    <property type="match status" value="1"/>
</dbReference>
<dbReference type="RefSeq" id="XP_008611022.1">
    <property type="nucleotide sequence ID" value="XM_008612800.1"/>
</dbReference>
<name>T0QPB6_SAPDV</name>
<accession>T0QPB6</accession>
<dbReference type="OrthoDB" id="70465at2759"/>
<proteinExistence type="predicted"/>
<evidence type="ECO:0000313" key="2">
    <source>
        <dbReference type="EMBL" id="EQC35705.1"/>
    </source>
</evidence>
<sequence length="989" mass="109236">METATCYYNGDDAFDPLLQHELALEMTSANEQETQRSACDDAQLTAVLLRVNHAWLHAFASHHERPCLADELVSRDSVWLNDYFQKLRVLHDPASSHAKLIMQRLQESSRRQQQATAYVHDGSDASRQLVEPLALILHCTTQDRLPEPRLVPFLRETTLYLESPALIARANEAALSTPLYRLLVVRQNTEARMLLVRLLLTLAQADATAVVRGCTIGGQGRAMLPNIFIQTLPKRHPECIELQTTAVRLLHIFDVRKSSFFLDIPSAKSLHRPKALSPVVLAALPVPTFSLPDDVRRPSSPYKESVRPKTHTMPRRRPFPSPTPRADVEVRRPSTPQKLAPLEAIDARLGAFDLTPGEETAEDLPRSSITPTTRQRKPELQSVASFEWYWRTLPPGHAKLSDYAKLKAVCRAAVSQHKIGDLERASELYALALRLPEPVNVETDGTAPLRVALLVNLGSAHLGLRQWETSITTLRTAIVACPEHVMAHYTLGMALAASGQVREAISELQAVAPLHSPAKAQLRRLEGRRPRKATASTATLRSAIGRMATQAEALDVVWATLFRCLDKSRCGVVSVEGFRDMLHLASVTLTKDEWRCLLGHVAHEHDANYIVYARLASDVMLHRPAPPSPVDKVCFNGLRRRTGMERLRVSLHLLAQREARAFCGTVSQWARFGVDKTIDITSKAPPVSSTWMPFVVHVPPCPTSVLSTLATVLVAQSTAKGVASAHRAIRLRRLITRKVVETFVAKGVVYAIASTTKLLHEMRHRLATTSAAHEVRGGVALYSLRHLTAAHAHAHVHARAQAKTALERIANRATAVVAMRAGATFDLPTFGAQAKVMAARWRKTSGALSQVATASRKHCVSWVHAGGSLHDIATLATRQTARFGKQHRRLVAVADHATQIVVQRRDAVGIVATRVVRAKIAYYTVFHALQTGLSTVSGAPLPAYDLPWMFRKYEILPNDEIELPVEEPTEQVAAEAGGVAPWHTERTTL</sequence>
<protein>
    <submittedName>
        <fullName evidence="2">Uncharacterized protein</fullName>
    </submittedName>
</protein>
<evidence type="ECO:0000256" key="1">
    <source>
        <dbReference type="SAM" id="MobiDB-lite"/>
    </source>
</evidence>
<evidence type="ECO:0000313" key="3">
    <source>
        <dbReference type="Proteomes" id="UP000030762"/>
    </source>
</evidence>
<feature type="compositionally biased region" description="Basic residues" evidence="1">
    <location>
        <begin position="308"/>
        <end position="318"/>
    </location>
</feature>
<dbReference type="InParanoid" id="T0QPB6"/>
<gene>
    <name evidence="2" type="ORF">SDRG_06985</name>
</gene>
<dbReference type="VEuPathDB" id="FungiDB:SDRG_06985"/>
<dbReference type="eggNOG" id="ENOG502S0DY">
    <property type="taxonomic scope" value="Eukaryota"/>
</dbReference>
<dbReference type="Gene3D" id="1.25.40.10">
    <property type="entry name" value="Tetratricopeptide repeat domain"/>
    <property type="match status" value="1"/>
</dbReference>
<keyword evidence="3" id="KW-1185">Reference proteome</keyword>
<dbReference type="Proteomes" id="UP000030762">
    <property type="component" value="Unassembled WGS sequence"/>
</dbReference>
<dbReference type="STRING" id="1156394.T0QPB6"/>
<dbReference type="AlphaFoldDB" id="T0QPB6"/>